<name>A0A8J4PNM5_9MYCE</name>
<feature type="chain" id="PRO_5035171300" evidence="1">
    <location>
        <begin position="23"/>
        <end position="154"/>
    </location>
</feature>
<proteinExistence type="predicted"/>
<evidence type="ECO:0000256" key="1">
    <source>
        <dbReference type="SAM" id="SignalP"/>
    </source>
</evidence>
<dbReference type="Proteomes" id="UP000695562">
    <property type="component" value="Unassembled WGS sequence"/>
</dbReference>
<gene>
    <name evidence="2" type="ORF">CYY_007942</name>
</gene>
<dbReference type="AlphaFoldDB" id="A0A8J4PNM5"/>
<sequence length="154" mass="17589">MTKIELLVYLILFQILIQLINSESVLYCQYCRTNDGGDNQTDSEYQGCNGQAWCNKYQVNECSRFLSPCSEEIGSALFFRIRYSDDIHSFVSSSYNSEQDCINDYSPRSYHTLKDGECEDNYGINVRLYSLSSKTVIPTTTLLLTIVLPIILSL</sequence>
<accession>A0A8J4PNM5</accession>
<reference evidence="2" key="1">
    <citation type="submission" date="2020-01" db="EMBL/GenBank/DDBJ databases">
        <title>Development of genomics and gene disruption for Polysphondylium violaceum indicates a role for the polyketide synthase stlB in stalk morphogenesis.</title>
        <authorList>
            <person name="Narita B."/>
            <person name="Kawabe Y."/>
            <person name="Kin K."/>
            <person name="Saito T."/>
            <person name="Gibbs R."/>
            <person name="Kuspa A."/>
            <person name="Muzny D."/>
            <person name="Queller D."/>
            <person name="Richards S."/>
            <person name="Strassman J."/>
            <person name="Sucgang R."/>
            <person name="Worley K."/>
            <person name="Schaap P."/>
        </authorList>
    </citation>
    <scope>NUCLEOTIDE SEQUENCE</scope>
    <source>
        <strain evidence="2">QSvi11</strain>
    </source>
</reference>
<comment type="caution">
    <text evidence="2">The sequence shown here is derived from an EMBL/GenBank/DDBJ whole genome shotgun (WGS) entry which is preliminary data.</text>
</comment>
<keyword evidence="1" id="KW-0732">Signal</keyword>
<dbReference type="EMBL" id="AJWJ01000451">
    <property type="protein sequence ID" value="KAF2070743.1"/>
    <property type="molecule type" value="Genomic_DNA"/>
</dbReference>
<evidence type="ECO:0000313" key="3">
    <source>
        <dbReference type="Proteomes" id="UP000695562"/>
    </source>
</evidence>
<protein>
    <submittedName>
        <fullName evidence="2">Uncharacterized protein</fullName>
    </submittedName>
</protein>
<keyword evidence="3" id="KW-1185">Reference proteome</keyword>
<feature type="signal peptide" evidence="1">
    <location>
        <begin position="1"/>
        <end position="22"/>
    </location>
</feature>
<organism evidence="2 3">
    <name type="scientific">Polysphondylium violaceum</name>
    <dbReference type="NCBI Taxonomy" id="133409"/>
    <lineage>
        <taxon>Eukaryota</taxon>
        <taxon>Amoebozoa</taxon>
        <taxon>Evosea</taxon>
        <taxon>Eumycetozoa</taxon>
        <taxon>Dictyostelia</taxon>
        <taxon>Dictyosteliales</taxon>
        <taxon>Dictyosteliaceae</taxon>
        <taxon>Polysphondylium</taxon>
    </lineage>
</organism>
<evidence type="ECO:0000313" key="2">
    <source>
        <dbReference type="EMBL" id="KAF2070743.1"/>
    </source>
</evidence>